<evidence type="ECO:0000313" key="4">
    <source>
        <dbReference type="Proteomes" id="UP001596391"/>
    </source>
</evidence>
<dbReference type="SUPFAM" id="SSF69118">
    <property type="entry name" value="AhpD-like"/>
    <property type="match status" value="1"/>
</dbReference>
<feature type="region of interest" description="Disordered" evidence="1">
    <location>
        <begin position="146"/>
        <end position="173"/>
    </location>
</feature>
<protein>
    <submittedName>
        <fullName evidence="3">Carboxymuconolactone decarboxylase family protein</fullName>
    </submittedName>
</protein>
<reference evidence="4" key="1">
    <citation type="journal article" date="2019" name="Int. J. Syst. Evol. Microbiol.">
        <title>The Global Catalogue of Microorganisms (GCM) 10K type strain sequencing project: providing services to taxonomists for standard genome sequencing and annotation.</title>
        <authorList>
            <consortium name="The Broad Institute Genomics Platform"/>
            <consortium name="The Broad Institute Genome Sequencing Center for Infectious Disease"/>
            <person name="Wu L."/>
            <person name="Ma J."/>
        </authorList>
    </citation>
    <scope>NUCLEOTIDE SEQUENCE [LARGE SCALE GENOMIC DNA]</scope>
    <source>
        <strain evidence="4">CGMCC 1.16026</strain>
    </source>
</reference>
<keyword evidence="4" id="KW-1185">Reference proteome</keyword>
<dbReference type="PANTHER" id="PTHR34846">
    <property type="entry name" value="4-CARBOXYMUCONOLACTONE DECARBOXYLASE FAMILY PROTEIN (AFU_ORTHOLOGUE AFUA_6G11590)"/>
    <property type="match status" value="1"/>
</dbReference>
<feature type="domain" description="Carboxymuconolactone decarboxylase-like" evidence="2">
    <location>
        <begin position="12"/>
        <end position="94"/>
    </location>
</feature>
<dbReference type="Pfam" id="PF02627">
    <property type="entry name" value="CMD"/>
    <property type="match status" value="1"/>
</dbReference>
<dbReference type="Gene3D" id="1.20.1290.10">
    <property type="entry name" value="AhpD-like"/>
    <property type="match status" value="1"/>
</dbReference>
<gene>
    <name evidence="3" type="ORF">ACFQBQ_01245</name>
</gene>
<dbReference type="InterPro" id="IPR004675">
    <property type="entry name" value="AhpD_core"/>
</dbReference>
<sequence>MPERLRYTEIAPEGVAALRGFGHYLNIATTLDPVLKALIELRVSQINGCEFCTEAHKHELQKHHEPDSRIDSVAVWATSDAFTPREKAAFAWAETLTRLPDGNNASDAEYEAIREFFDGKDLVDLTLAIANINVWNRLGLAFRPQWDPKKASKPKDGEMRDAVDDDGGKVAED</sequence>
<dbReference type="EMBL" id="JBHSWI010000001">
    <property type="protein sequence ID" value="MFC6644237.1"/>
    <property type="molecule type" value="Genomic_DNA"/>
</dbReference>
<proteinExistence type="predicted"/>
<dbReference type="InterPro" id="IPR003779">
    <property type="entry name" value="CMD-like"/>
</dbReference>
<dbReference type="InterPro" id="IPR029032">
    <property type="entry name" value="AhpD-like"/>
</dbReference>
<dbReference type="Proteomes" id="UP001596391">
    <property type="component" value="Unassembled WGS sequence"/>
</dbReference>
<evidence type="ECO:0000313" key="3">
    <source>
        <dbReference type="EMBL" id="MFC6644237.1"/>
    </source>
</evidence>
<dbReference type="NCBIfam" id="TIGR00778">
    <property type="entry name" value="ahpD_dom"/>
    <property type="match status" value="1"/>
</dbReference>
<evidence type="ECO:0000259" key="2">
    <source>
        <dbReference type="Pfam" id="PF02627"/>
    </source>
</evidence>
<dbReference type="PANTHER" id="PTHR34846:SF10">
    <property type="entry name" value="CYTOPLASMIC PROTEIN"/>
    <property type="match status" value="1"/>
</dbReference>
<organism evidence="3 4">
    <name type="scientific">Granulicella cerasi</name>
    <dbReference type="NCBI Taxonomy" id="741063"/>
    <lineage>
        <taxon>Bacteria</taxon>
        <taxon>Pseudomonadati</taxon>
        <taxon>Acidobacteriota</taxon>
        <taxon>Terriglobia</taxon>
        <taxon>Terriglobales</taxon>
        <taxon>Acidobacteriaceae</taxon>
        <taxon>Granulicella</taxon>
    </lineage>
</organism>
<accession>A0ABW1Z3V7</accession>
<comment type="caution">
    <text evidence="3">The sequence shown here is derived from an EMBL/GenBank/DDBJ whole genome shotgun (WGS) entry which is preliminary data.</text>
</comment>
<dbReference type="RefSeq" id="WP_263372178.1">
    <property type="nucleotide sequence ID" value="NZ_JAGSYD010000004.1"/>
</dbReference>
<evidence type="ECO:0000256" key="1">
    <source>
        <dbReference type="SAM" id="MobiDB-lite"/>
    </source>
</evidence>
<name>A0ABW1Z3V7_9BACT</name>